<keyword evidence="1" id="KW-0547">Nucleotide-binding</keyword>
<feature type="domain" description="Hydrogen maturase F tetramerization" evidence="5">
    <location>
        <begin position="282"/>
        <end position="396"/>
    </location>
</feature>
<dbReference type="Gene3D" id="3.40.50.11420">
    <property type="match status" value="1"/>
</dbReference>
<feature type="domain" description="Hydrogen maturase F dimerization" evidence="4">
    <location>
        <begin position="180"/>
        <end position="278"/>
    </location>
</feature>
<dbReference type="GO" id="GO:0005737">
    <property type="term" value="C:cytoplasm"/>
    <property type="evidence" value="ECO:0007669"/>
    <property type="project" value="TreeGrafter"/>
</dbReference>
<dbReference type="Proteomes" id="UP000615234">
    <property type="component" value="Unassembled WGS sequence"/>
</dbReference>
<dbReference type="InterPro" id="IPR040644">
    <property type="entry name" value="HydF_tetramer"/>
</dbReference>
<dbReference type="CDD" id="cd00880">
    <property type="entry name" value="Era_like"/>
    <property type="match status" value="1"/>
</dbReference>
<dbReference type="InterPro" id="IPR005225">
    <property type="entry name" value="Small_GTP-bd"/>
</dbReference>
<dbReference type="Pfam" id="PF18128">
    <property type="entry name" value="HydF_dimer"/>
    <property type="match status" value="1"/>
</dbReference>
<dbReference type="NCBIfam" id="TIGR00231">
    <property type="entry name" value="small_GTP"/>
    <property type="match status" value="1"/>
</dbReference>
<protein>
    <submittedName>
        <fullName evidence="6">[FeFe] hydrogenase H-cluster maturation GTPase HydF</fullName>
    </submittedName>
</protein>
<accession>A0A8I0AJ19</accession>
<dbReference type="SUPFAM" id="SSF52540">
    <property type="entry name" value="P-loop containing nucleoside triphosphate hydrolases"/>
    <property type="match status" value="1"/>
</dbReference>
<sequence>MAGLNETPSGNRLHIGVFGKTNSGKSSFINRFSGQNISIVANVAGTTTDPVYKAMEVYPLGPCTLIDTAGFDDATELGEERLEKTRLAAEKTDIAIILLADTDMDEELHWYEQFKEKKTPVIWVIGKADIRNDTEKINETLYQQTGQRAIVISAATGEGMDQVRKELVRNLPEQYGASSILRELVTKGDLVMLVMPQDIQAPKGRLILPQVQTLRELLDKKCLVMSVTTDQYVEALSHLTEAPKLIITDSQVFAYVYEHKPKKSMLTSFSVLFAAHKGDIEYYIEGANAIGKLNGESHVLIAECCTHAPLKEDIGREKIPKMLRKRYGENMTIDIVSGTDFPDDLQGYDLVIQCGGCMFNRKYIMSRIDHAKEQQIPMTNYGVVIAYLTGILDKVVIPV</sequence>
<dbReference type="NCBIfam" id="TIGR03918">
    <property type="entry name" value="GTP_HydF"/>
    <property type="match status" value="1"/>
</dbReference>
<organism evidence="6 7">
    <name type="scientific">Coprococcus hominis</name>
    <name type="common">ex Liu et al. 2022</name>
    <dbReference type="NCBI Taxonomy" id="2763039"/>
    <lineage>
        <taxon>Bacteria</taxon>
        <taxon>Bacillati</taxon>
        <taxon>Bacillota</taxon>
        <taxon>Clostridia</taxon>
        <taxon>Lachnospirales</taxon>
        <taxon>Lachnospiraceae</taxon>
        <taxon>Coprococcus</taxon>
    </lineage>
</organism>
<dbReference type="GO" id="GO:0030488">
    <property type="term" value="P:tRNA methylation"/>
    <property type="evidence" value="ECO:0007669"/>
    <property type="project" value="TreeGrafter"/>
</dbReference>
<evidence type="ECO:0000256" key="2">
    <source>
        <dbReference type="ARBA" id="ARBA00023134"/>
    </source>
</evidence>
<dbReference type="InterPro" id="IPR041606">
    <property type="entry name" value="HydF_dimer"/>
</dbReference>
<gene>
    <name evidence="6" type="primary">hydF</name>
    <name evidence="6" type="ORF">H8S09_08620</name>
</gene>
<dbReference type="PANTHER" id="PTHR42714">
    <property type="entry name" value="TRNA MODIFICATION GTPASE GTPBP3"/>
    <property type="match status" value="1"/>
</dbReference>
<name>A0A8I0AJ19_9FIRM</name>
<dbReference type="Pfam" id="PF01926">
    <property type="entry name" value="MMR_HSR1"/>
    <property type="match status" value="1"/>
</dbReference>
<evidence type="ECO:0000259" key="3">
    <source>
        <dbReference type="Pfam" id="PF01926"/>
    </source>
</evidence>
<evidence type="ECO:0000313" key="6">
    <source>
        <dbReference type="EMBL" id="MBC5662955.1"/>
    </source>
</evidence>
<feature type="domain" description="G" evidence="3">
    <location>
        <begin position="15"/>
        <end position="125"/>
    </location>
</feature>
<dbReference type="GO" id="GO:0005525">
    <property type="term" value="F:GTP binding"/>
    <property type="evidence" value="ECO:0007669"/>
    <property type="project" value="UniProtKB-KW"/>
</dbReference>
<reference evidence="6 7" key="1">
    <citation type="submission" date="2020-08" db="EMBL/GenBank/DDBJ databases">
        <title>Genome public.</title>
        <authorList>
            <person name="Liu C."/>
            <person name="Sun Q."/>
        </authorList>
    </citation>
    <scope>NUCLEOTIDE SEQUENCE [LARGE SCALE GENOMIC DNA]</scope>
    <source>
        <strain evidence="6 7">NSJ-10</strain>
    </source>
</reference>
<dbReference type="Gene3D" id="3.40.50.11410">
    <property type="match status" value="1"/>
</dbReference>
<dbReference type="InterPro" id="IPR023873">
    <property type="entry name" value="FeFe-hyd_GTPase_HydF"/>
</dbReference>
<dbReference type="PANTHER" id="PTHR42714:SF6">
    <property type="entry name" value="TRANSLATION INITIATION FACTOR IF-2"/>
    <property type="match status" value="1"/>
</dbReference>
<keyword evidence="7" id="KW-1185">Reference proteome</keyword>
<dbReference type="AlphaFoldDB" id="A0A8I0AJ19"/>
<evidence type="ECO:0000259" key="5">
    <source>
        <dbReference type="Pfam" id="PF18133"/>
    </source>
</evidence>
<dbReference type="InterPro" id="IPR006073">
    <property type="entry name" value="GTP-bd"/>
</dbReference>
<keyword evidence="2" id="KW-0342">GTP-binding</keyword>
<evidence type="ECO:0000313" key="7">
    <source>
        <dbReference type="Proteomes" id="UP000615234"/>
    </source>
</evidence>
<dbReference type="Pfam" id="PF18133">
    <property type="entry name" value="HydF_tetramer"/>
    <property type="match status" value="1"/>
</dbReference>
<comment type="caution">
    <text evidence="6">The sequence shown here is derived from an EMBL/GenBank/DDBJ whole genome shotgun (WGS) entry which is preliminary data.</text>
</comment>
<proteinExistence type="predicted"/>
<dbReference type="Gene3D" id="3.40.50.300">
    <property type="entry name" value="P-loop containing nucleotide triphosphate hydrolases"/>
    <property type="match status" value="1"/>
</dbReference>
<evidence type="ECO:0000259" key="4">
    <source>
        <dbReference type="Pfam" id="PF18128"/>
    </source>
</evidence>
<dbReference type="InterPro" id="IPR027417">
    <property type="entry name" value="P-loop_NTPase"/>
</dbReference>
<dbReference type="RefSeq" id="WP_186847691.1">
    <property type="nucleotide sequence ID" value="NZ_JACOOX010000004.1"/>
</dbReference>
<dbReference type="GO" id="GO:0002098">
    <property type="term" value="P:tRNA wobble uridine modification"/>
    <property type="evidence" value="ECO:0007669"/>
    <property type="project" value="TreeGrafter"/>
</dbReference>
<evidence type="ECO:0000256" key="1">
    <source>
        <dbReference type="ARBA" id="ARBA00022741"/>
    </source>
</evidence>
<dbReference type="EMBL" id="JACOOX010000004">
    <property type="protein sequence ID" value="MBC5662955.1"/>
    <property type="molecule type" value="Genomic_DNA"/>
</dbReference>